<keyword evidence="2" id="KW-0067">ATP-binding</keyword>
<dbReference type="EMBL" id="BAAAVM010000049">
    <property type="protein sequence ID" value="GAA3147028.1"/>
    <property type="molecule type" value="Genomic_DNA"/>
</dbReference>
<keyword evidence="2" id="KW-0547">Nucleotide-binding</keyword>
<organism evidence="2 3">
    <name type="scientific">Streptomyces rameus</name>
    <dbReference type="NCBI Taxonomy" id="68261"/>
    <lineage>
        <taxon>Bacteria</taxon>
        <taxon>Bacillati</taxon>
        <taxon>Actinomycetota</taxon>
        <taxon>Actinomycetes</taxon>
        <taxon>Kitasatosporales</taxon>
        <taxon>Streptomycetaceae</taxon>
        <taxon>Streptomyces</taxon>
    </lineage>
</organism>
<gene>
    <name evidence="2" type="ORF">GCM10010521_37750</name>
</gene>
<proteinExistence type="predicted"/>
<dbReference type="PIRSF" id="PIRSF029347">
    <property type="entry name" value="RecF"/>
    <property type="match status" value="1"/>
</dbReference>
<protein>
    <submittedName>
        <fullName evidence="2">ATP-binding protein</fullName>
    </submittedName>
</protein>
<name>A0ABP6NGC1_9ACTN</name>
<evidence type="ECO:0000259" key="1">
    <source>
        <dbReference type="Pfam" id="PF13304"/>
    </source>
</evidence>
<keyword evidence="3" id="KW-1185">Reference proteome</keyword>
<comment type="caution">
    <text evidence="2">The sequence shown here is derived from an EMBL/GenBank/DDBJ whole genome shotgun (WGS) entry which is preliminary data.</text>
</comment>
<reference evidence="3" key="1">
    <citation type="journal article" date="2019" name="Int. J. Syst. Evol. Microbiol.">
        <title>The Global Catalogue of Microorganisms (GCM) 10K type strain sequencing project: providing services to taxonomists for standard genome sequencing and annotation.</title>
        <authorList>
            <consortium name="The Broad Institute Genomics Platform"/>
            <consortium name="The Broad Institute Genome Sequencing Center for Infectious Disease"/>
            <person name="Wu L."/>
            <person name="Ma J."/>
        </authorList>
    </citation>
    <scope>NUCLEOTIDE SEQUENCE [LARGE SCALE GENOMIC DNA]</scope>
    <source>
        <strain evidence="3">JCM 11574</strain>
    </source>
</reference>
<dbReference type="RefSeq" id="WP_345053215.1">
    <property type="nucleotide sequence ID" value="NZ_BAAAVM010000049.1"/>
</dbReference>
<evidence type="ECO:0000313" key="3">
    <source>
        <dbReference type="Proteomes" id="UP001500893"/>
    </source>
</evidence>
<dbReference type="InterPro" id="IPR003959">
    <property type="entry name" value="ATPase_AAA_core"/>
</dbReference>
<dbReference type="NCBIfam" id="NF047739">
    <property type="entry name" value="antiphage_MADS3"/>
    <property type="match status" value="1"/>
</dbReference>
<evidence type="ECO:0000313" key="2">
    <source>
        <dbReference type="EMBL" id="GAA3147028.1"/>
    </source>
</evidence>
<dbReference type="Gene3D" id="3.40.50.300">
    <property type="entry name" value="P-loop containing nucleotide triphosphate hydrolases"/>
    <property type="match status" value="2"/>
</dbReference>
<dbReference type="GO" id="GO:0005524">
    <property type="term" value="F:ATP binding"/>
    <property type="evidence" value="ECO:0007669"/>
    <property type="project" value="UniProtKB-KW"/>
</dbReference>
<dbReference type="Pfam" id="PF13304">
    <property type="entry name" value="AAA_21"/>
    <property type="match status" value="1"/>
</dbReference>
<dbReference type="SUPFAM" id="SSF52540">
    <property type="entry name" value="P-loop containing nucleoside triphosphate hydrolases"/>
    <property type="match status" value="1"/>
</dbReference>
<dbReference type="PANTHER" id="PTHR40396">
    <property type="entry name" value="ATPASE-LIKE PROTEIN"/>
    <property type="match status" value="1"/>
</dbReference>
<sequence length="443" mass="48836">MITRIEAYNYRCFPKLSLGLGDYHVLAGANGAGKTTLLDIPVLLGDLLRERRVTDAVLRRLGERRTARAHRPIELLHRGQGETVDFAIEARLPDDVAAELAEDSLPSLDNPLPTHLRYELRLTVQPQRIEVGAEYLFLFSGSKPDGSVIPGAHQPRPGEWGQGAPDQGSGALAHPDWQSVIARNGLAYSRLTPETTATAPQLPAFKVPVDQLALEAVLPDPSLFPAALWLRGFLKDGTVFYDPDWERLREAAPPGDELAVRPDARNTPWLALHLYETDPRRHRDWVDHVRTALPQVEDIGVRVREEDRRAYFTVAYRGGHKVTSSGLSEGTLRVLALTLLPYLPRDAVPSLLVTEEPENGIHPRAIETVVQSLSSLYGSQVWVSTHSPLVLAHTELDQVLAARIRKDGAVEVLPGTEHPRMKNWKGTVDGLDLGTLFAAGVLA</sequence>
<feature type="domain" description="ATPase AAA-type core" evidence="1">
    <location>
        <begin position="287"/>
        <end position="392"/>
    </location>
</feature>
<accession>A0ABP6NGC1</accession>
<dbReference type="Proteomes" id="UP001500893">
    <property type="component" value="Unassembled WGS sequence"/>
</dbReference>
<dbReference type="InterPro" id="IPR014555">
    <property type="entry name" value="RecF-like"/>
</dbReference>
<dbReference type="InterPro" id="IPR027417">
    <property type="entry name" value="P-loop_NTPase"/>
</dbReference>
<dbReference type="PANTHER" id="PTHR40396:SF1">
    <property type="entry name" value="ATPASE AAA-TYPE CORE DOMAIN-CONTAINING PROTEIN"/>
    <property type="match status" value="1"/>
</dbReference>